<dbReference type="EMBL" id="JARKIF010000011">
    <property type="protein sequence ID" value="KAJ7626947.1"/>
    <property type="molecule type" value="Genomic_DNA"/>
</dbReference>
<proteinExistence type="predicted"/>
<protein>
    <submittedName>
        <fullName evidence="2">Uncharacterized protein</fullName>
    </submittedName>
</protein>
<evidence type="ECO:0000313" key="3">
    <source>
        <dbReference type="Proteomes" id="UP001221142"/>
    </source>
</evidence>
<evidence type="ECO:0000313" key="2">
    <source>
        <dbReference type="EMBL" id="KAJ7626947.1"/>
    </source>
</evidence>
<evidence type="ECO:0000256" key="1">
    <source>
        <dbReference type="SAM" id="MobiDB-lite"/>
    </source>
</evidence>
<gene>
    <name evidence="2" type="ORF">FB45DRAFT_868213</name>
</gene>
<name>A0AAD7FM83_9AGAR</name>
<feature type="compositionally biased region" description="Polar residues" evidence="1">
    <location>
        <begin position="36"/>
        <end position="46"/>
    </location>
</feature>
<dbReference type="AlphaFoldDB" id="A0AAD7FM83"/>
<reference evidence="2" key="1">
    <citation type="submission" date="2023-03" db="EMBL/GenBank/DDBJ databases">
        <title>Massive genome expansion in bonnet fungi (Mycena s.s.) driven by repeated elements and novel gene families across ecological guilds.</title>
        <authorList>
            <consortium name="Lawrence Berkeley National Laboratory"/>
            <person name="Harder C.B."/>
            <person name="Miyauchi S."/>
            <person name="Viragh M."/>
            <person name="Kuo A."/>
            <person name="Thoen E."/>
            <person name="Andreopoulos B."/>
            <person name="Lu D."/>
            <person name="Skrede I."/>
            <person name="Drula E."/>
            <person name="Henrissat B."/>
            <person name="Morin E."/>
            <person name="Kohler A."/>
            <person name="Barry K."/>
            <person name="LaButti K."/>
            <person name="Morin E."/>
            <person name="Salamov A."/>
            <person name="Lipzen A."/>
            <person name="Mereny Z."/>
            <person name="Hegedus B."/>
            <person name="Baldrian P."/>
            <person name="Stursova M."/>
            <person name="Weitz H."/>
            <person name="Taylor A."/>
            <person name="Grigoriev I.V."/>
            <person name="Nagy L.G."/>
            <person name="Martin F."/>
            <person name="Kauserud H."/>
        </authorList>
    </citation>
    <scope>NUCLEOTIDE SEQUENCE</scope>
    <source>
        <strain evidence="2">9284</strain>
    </source>
</reference>
<feature type="compositionally biased region" description="Basic and acidic residues" evidence="1">
    <location>
        <begin position="158"/>
        <end position="173"/>
    </location>
</feature>
<dbReference type="Proteomes" id="UP001221142">
    <property type="component" value="Unassembled WGS sequence"/>
</dbReference>
<organism evidence="2 3">
    <name type="scientific">Roridomyces roridus</name>
    <dbReference type="NCBI Taxonomy" id="1738132"/>
    <lineage>
        <taxon>Eukaryota</taxon>
        <taxon>Fungi</taxon>
        <taxon>Dikarya</taxon>
        <taxon>Basidiomycota</taxon>
        <taxon>Agaricomycotina</taxon>
        <taxon>Agaricomycetes</taxon>
        <taxon>Agaricomycetidae</taxon>
        <taxon>Agaricales</taxon>
        <taxon>Marasmiineae</taxon>
        <taxon>Mycenaceae</taxon>
        <taxon>Roridomyces</taxon>
    </lineage>
</organism>
<accession>A0AAD7FM83</accession>
<keyword evidence="3" id="KW-1185">Reference proteome</keyword>
<sequence>MPPPAPVSAAPLPYTGPPPPGYRPRYYGQPLPPLGIQSTGPTTNYSYPPGFSDGTLPYTVPPPPGHVPRYYGQPLPPLGTSSNSNSNLESNSMFFEQGSRYDDQGHAYGDGAVSASHGMLDSPSQIAPYHGELDPGTAAGGSGWTNPYAYQHYTDQGEDWHEHETGGQAHQDS</sequence>
<feature type="region of interest" description="Disordered" evidence="1">
    <location>
        <begin position="1"/>
        <end position="173"/>
    </location>
</feature>
<comment type="caution">
    <text evidence="2">The sequence shown here is derived from an EMBL/GenBank/DDBJ whole genome shotgun (WGS) entry which is preliminary data.</text>
</comment>
<feature type="compositionally biased region" description="Low complexity" evidence="1">
    <location>
        <begin position="81"/>
        <end position="92"/>
    </location>
</feature>